<dbReference type="Pfam" id="PF00553">
    <property type="entry name" value="CBM_2"/>
    <property type="match status" value="1"/>
</dbReference>
<dbReference type="PROSITE" id="PS00592">
    <property type="entry name" value="GH9_2"/>
    <property type="match status" value="1"/>
</dbReference>
<reference evidence="12" key="1">
    <citation type="journal article" date="2019" name="Int. J. Syst. Evol. Microbiol.">
        <title>The Global Catalogue of Microorganisms (GCM) 10K type strain sequencing project: providing services to taxonomists for standard genome sequencing and annotation.</title>
        <authorList>
            <consortium name="The Broad Institute Genomics Platform"/>
            <consortium name="The Broad Institute Genome Sequencing Center for Infectious Disease"/>
            <person name="Wu L."/>
            <person name="Ma J."/>
        </authorList>
    </citation>
    <scope>NUCLEOTIDE SEQUENCE [LARGE SCALE GENOMIC DNA]</scope>
    <source>
        <strain evidence="12">JCM 13249</strain>
    </source>
</reference>
<keyword evidence="2 5" id="KW-0119">Carbohydrate metabolism</keyword>
<dbReference type="InterPro" id="IPR012341">
    <property type="entry name" value="6hp_glycosidase-like_sf"/>
</dbReference>
<evidence type="ECO:0000256" key="6">
    <source>
        <dbReference type="PROSITE-ProRule" id="PRU10060"/>
    </source>
</evidence>
<comment type="caution">
    <text evidence="11">The sequence shown here is derived from an EMBL/GenBank/DDBJ whole genome shotgun (WGS) entry which is preliminary data.</text>
</comment>
<dbReference type="PROSITE" id="PS51173">
    <property type="entry name" value="CBM2"/>
    <property type="match status" value="1"/>
</dbReference>
<name>A0ABN2L2W1_9ACTN</name>
<dbReference type="Proteomes" id="UP001500655">
    <property type="component" value="Unassembled WGS sequence"/>
</dbReference>
<evidence type="ECO:0000256" key="3">
    <source>
        <dbReference type="ARBA" id="ARBA00023295"/>
    </source>
</evidence>
<dbReference type="PROSITE" id="PS51172">
    <property type="entry name" value="CBM3"/>
    <property type="match status" value="1"/>
</dbReference>
<dbReference type="EMBL" id="BAAALS010000029">
    <property type="protein sequence ID" value="GAA1770855.1"/>
    <property type="molecule type" value="Genomic_DNA"/>
</dbReference>
<dbReference type="InterPro" id="IPR033126">
    <property type="entry name" value="Glyco_hydro_9_Asp/Glu_AS"/>
</dbReference>
<keyword evidence="7" id="KW-0732">Signal</keyword>
<dbReference type="InterPro" id="IPR001919">
    <property type="entry name" value="CBD2"/>
</dbReference>
<dbReference type="InterPro" id="IPR018366">
    <property type="entry name" value="CBM2_CS"/>
</dbReference>
<sequence length="820" mass="87294">MSATSRRLGRRRLSGALALLAAVASGVVVAVATQPATAATNHNYAEALQKSLLFYEAQMSGNIPSWNRVKWRGPSTVNDGKAQGVDLSGGYYDAGDHMKFGFPMAAAITTLAWGGVDYRSAYSSSGQLPHLMNNLRWANDYFINAHSAPNELWVQVANESDHNYWAPPETVEAKGKDRTAYKITASCPGTDVAAETASAMASSSMVFRATDPTYADTLLTHAKQLFTFADTTKGTDGRDTAYVKCVPQAASFYNSTTEGGTQNPGTPRVYWDELAWSALWLYRATGDASYLTKARDFYPRMGTQADVGSSTQVPVYAFGYGWNDKAYAVYAMMAKLTGEQQYKDDTQRYLDYWSVGYKGAKGKTLAGGLAYIFYWASLRMAANTAWVALTYADTLGPSDPLYARYRDFAKTQIDYALGTNPANHSYMIGFGVNPPKNPHHRGAHGSWSDSMNEPTYTRHTLYGALVGGPGEDGSWADSRSDFVKNEVALDFNSGITSSLARLYSEYGGTPLASIPAETPDMTEIYLDTTTTPQTNGVTVKMLLWNKSAWPARVLDKASIRYFFTLDGSTTPSQITVTSPYSNCQKPTGPVQFSGSVYYVNVDCTGTLSFPGGQSESKREVQLQIMSSGSWDASNDWSATNNPALYQAGTLIWGTQPGGGTPTTAPPTTAAPTTRPPTSAVPTTGGPTTRPPTSAVPTTGGPTTRPPTSAVPTTAGPTTAGPTGCSATYTVTSSWGSGFQGEVSVRNNGTGTLNGWTATWTNPGGVSITQLWNGTMTTSGSTVTVKNLSWNGTLGAGASATFGFLGSGSSSTVPVVTCTSP</sequence>
<dbReference type="SMART" id="SM01067">
    <property type="entry name" value="CBM_3"/>
    <property type="match status" value="1"/>
</dbReference>
<evidence type="ECO:0000259" key="10">
    <source>
        <dbReference type="PROSITE" id="PS51173"/>
    </source>
</evidence>
<comment type="similarity">
    <text evidence="5 7">Belongs to the glycosyl hydrolase 9 (cellulase E) family.</text>
</comment>
<evidence type="ECO:0000259" key="9">
    <source>
        <dbReference type="PROSITE" id="PS51172"/>
    </source>
</evidence>
<feature type="chain" id="PRO_5044957588" description="Endoglucanase" evidence="7">
    <location>
        <begin position="31"/>
        <end position="820"/>
    </location>
</feature>
<evidence type="ECO:0000256" key="8">
    <source>
        <dbReference type="SAM" id="MobiDB-lite"/>
    </source>
</evidence>
<gene>
    <name evidence="11" type="ORF">GCM10009681_47890</name>
</gene>
<dbReference type="PROSITE" id="PS00561">
    <property type="entry name" value="CBM2_A"/>
    <property type="match status" value="1"/>
</dbReference>
<feature type="region of interest" description="Disordered" evidence="8">
    <location>
        <begin position="654"/>
        <end position="721"/>
    </location>
</feature>
<dbReference type="Gene3D" id="1.50.10.10">
    <property type="match status" value="1"/>
</dbReference>
<comment type="catalytic activity">
    <reaction evidence="7">
        <text>Endohydrolysis of (1-&gt;4)-beta-D-glucosidic linkages in cellulose, lichenin and cereal beta-D-glucans.</text>
        <dbReference type="EC" id="3.2.1.4"/>
    </reaction>
</comment>
<dbReference type="PROSITE" id="PS00698">
    <property type="entry name" value="GH9_3"/>
    <property type="match status" value="1"/>
</dbReference>
<dbReference type="SMART" id="SM00637">
    <property type="entry name" value="CBD_II"/>
    <property type="match status" value="1"/>
</dbReference>
<feature type="domain" description="CBM2" evidence="10">
    <location>
        <begin position="717"/>
        <end position="820"/>
    </location>
</feature>
<dbReference type="SUPFAM" id="SSF48208">
    <property type="entry name" value="Six-hairpin glycosidases"/>
    <property type="match status" value="1"/>
</dbReference>
<organism evidence="11 12">
    <name type="scientific">Luedemannella helvata</name>
    <dbReference type="NCBI Taxonomy" id="349315"/>
    <lineage>
        <taxon>Bacteria</taxon>
        <taxon>Bacillati</taxon>
        <taxon>Actinomycetota</taxon>
        <taxon>Actinomycetes</taxon>
        <taxon>Micromonosporales</taxon>
        <taxon>Micromonosporaceae</taxon>
        <taxon>Luedemannella</taxon>
    </lineage>
</organism>
<evidence type="ECO:0000256" key="5">
    <source>
        <dbReference type="PROSITE-ProRule" id="PRU10059"/>
    </source>
</evidence>
<evidence type="ECO:0000256" key="4">
    <source>
        <dbReference type="ARBA" id="ARBA00023326"/>
    </source>
</evidence>
<feature type="active site" evidence="6">
    <location>
        <position position="486"/>
    </location>
</feature>
<evidence type="ECO:0000313" key="12">
    <source>
        <dbReference type="Proteomes" id="UP001500655"/>
    </source>
</evidence>
<keyword evidence="7" id="KW-0136">Cellulose degradation</keyword>
<feature type="signal peptide" evidence="7">
    <location>
        <begin position="1"/>
        <end position="30"/>
    </location>
</feature>
<evidence type="ECO:0000256" key="1">
    <source>
        <dbReference type="ARBA" id="ARBA00022801"/>
    </source>
</evidence>
<feature type="active site" evidence="6">
    <location>
        <position position="477"/>
    </location>
</feature>
<dbReference type="InterPro" id="IPR012291">
    <property type="entry name" value="CBM2_carb-bd_dom_sf"/>
</dbReference>
<dbReference type="InterPro" id="IPR008965">
    <property type="entry name" value="CBM2/CBM3_carb-bd_dom_sf"/>
</dbReference>
<feature type="active site" evidence="5">
    <location>
        <position position="439"/>
    </location>
</feature>
<evidence type="ECO:0000256" key="2">
    <source>
        <dbReference type="ARBA" id="ARBA00023277"/>
    </source>
</evidence>
<feature type="compositionally biased region" description="Low complexity" evidence="8">
    <location>
        <begin position="661"/>
        <end position="721"/>
    </location>
</feature>
<proteinExistence type="inferred from homology"/>
<accession>A0ABN2L2W1</accession>
<dbReference type="SUPFAM" id="SSF49384">
    <property type="entry name" value="Carbohydrate-binding domain"/>
    <property type="match status" value="2"/>
</dbReference>
<dbReference type="EC" id="3.2.1.4" evidence="7"/>
<keyword evidence="12" id="KW-1185">Reference proteome</keyword>
<dbReference type="InterPro" id="IPR018221">
    <property type="entry name" value="Glyco_hydro_9_His_AS"/>
</dbReference>
<dbReference type="Pfam" id="PF00942">
    <property type="entry name" value="CBM_3"/>
    <property type="match status" value="1"/>
</dbReference>
<dbReference type="RefSeq" id="WP_344086292.1">
    <property type="nucleotide sequence ID" value="NZ_BAAALS010000029.1"/>
</dbReference>
<dbReference type="InterPro" id="IPR036966">
    <property type="entry name" value="CBM3_sf"/>
</dbReference>
<feature type="domain" description="CBM3" evidence="9">
    <location>
        <begin position="518"/>
        <end position="666"/>
    </location>
</feature>
<dbReference type="InterPro" id="IPR008928">
    <property type="entry name" value="6-hairpin_glycosidase_sf"/>
</dbReference>
<keyword evidence="4 5" id="KW-0624">Polysaccharide degradation</keyword>
<protein>
    <recommendedName>
        <fullName evidence="7">Endoglucanase</fullName>
        <ecNumber evidence="7">3.2.1.4</ecNumber>
    </recommendedName>
</protein>
<dbReference type="Pfam" id="PF00759">
    <property type="entry name" value="Glyco_hydro_9"/>
    <property type="match status" value="1"/>
</dbReference>
<dbReference type="InterPro" id="IPR001956">
    <property type="entry name" value="CBM3"/>
</dbReference>
<dbReference type="InterPro" id="IPR001701">
    <property type="entry name" value="Glyco_hydro_9"/>
</dbReference>
<dbReference type="Gene3D" id="2.60.40.290">
    <property type="match status" value="1"/>
</dbReference>
<evidence type="ECO:0000256" key="7">
    <source>
        <dbReference type="RuleBase" id="RU361166"/>
    </source>
</evidence>
<keyword evidence="3 5" id="KW-0326">Glycosidase</keyword>
<evidence type="ECO:0000313" key="11">
    <source>
        <dbReference type="EMBL" id="GAA1770855.1"/>
    </source>
</evidence>
<keyword evidence="1 5" id="KW-0378">Hydrolase</keyword>
<dbReference type="PANTHER" id="PTHR22298">
    <property type="entry name" value="ENDO-1,4-BETA-GLUCANASE"/>
    <property type="match status" value="1"/>
</dbReference>
<dbReference type="Gene3D" id="2.60.40.710">
    <property type="entry name" value="Endoglucanase-like"/>
    <property type="match status" value="1"/>
</dbReference>